<dbReference type="Proteomes" id="UP000242656">
    <property type="component" value="Unassembled WGS sequence"/>
</dbReference>
<dbReference type="InterPro" id="IPR000873">
    <property type="entry name" value="AMP-dep_synth/lig_dom"/>
</dbReference>
<dbReference type="PANTHER" id="PTHR36932">
    <property type="entry name" value="CAPSULAR POLYSACCHARIDE BIOSYNTHESIS PROTEIN"/>
    <property type="match status" value="1"/>
</dbReference>
<name>A0A2B0M2C6_BACCE</name>
<gene>
    <name evidence="2" type="ORF">COI93_14400</name>
</gene>
<protein>
    <recommendedName>
        <fullName evidence="1">AMP-dependent synthetase/ligase domain-containing protein</fullName>
    </recommendedName>
</protein>
<dbReference type="PANTHER" id="PTHR36932:SF1">
    <property type="entry name" value="CAPSULAR POLYSACCHARIDE BIOSYNTHESIS PROTEIN"/>
    <property type="match status" value="1"/>
</dbReference>
<sequence>MKGIIHNLYLNSPFIVKRVFANIEAVRRDRYRRFNNVDRIDFEENMLKNNQYFDEERSRSFINEVANNVEYYAFLKGMNVDSKSDFQQVPLLTKQKIREFKEKLISKKVKQKKELWKGSSSGSTGMPLKYYRDKKSINIERQHYDAFYQYCGCNINEKCVRISGVKITHFERKNPPYWLYIDKYKQLQCSAYHISKNTYKDYIKIFEKISPTYATGFPSGWAGLAELMLEDGIVYRGFKAIITDSEGLSQDQRKKIEKAFDCPVYQTYGLGEVGMCAIQCEKGHYHILSSHYVEIVDNEGKNVEDGIAGEIVVTDFNSNDYPFIRYATGDRGIMCHDDCGCRIKAPYLTKIIGRIEDYILTKDGRKITRLTQLVKPAIGIKESQIIQPSRDEIVINVVPNYNFDEESMKLVVKQAKEFVGDIDVSWQAVDRLERMPSGKLKFLIRKV</sequence>
<feature type="domain" description="AMP-dependent synthetase/ligase" evidence="1">
    <location>
        <begin position="202"/>
        <end position="313"/>
    </location>
</feature>
<dbReference type="Gene3D" id="3.40.50.12780">
    <property type="entry name" value="N-terminal domain of ligase-like"/>
    <property type="match status" value="1"/>
</dbReference>
<dbReference type="InterPro" id="IPR042099">
    <property type="entry name" value="ANL_N_sf"/>
</dbReference>
<dbReference type="InterPro" id="IPR053158">
    <property type="entry name" value="CapK_Type1_Caps_Biosynth"/>
</dbReference>
<dbReference type="RefSeq" id="WP_098491365.1">
    <property type="nucleotide sequence ID" value="NZ_NUWN01000054.1"/>
</dbReference>
<dbReference type="SUPFAM" id="SSF56801">
    <property type="entry name" value="Acetyl-CoA synthetase-like"/>
    <property type="match status" value="1"/>
</dbReference>
<proteinExistence type="predicted"/>
<comment type="caution">
    <text evidence="2">The sequence shown here is derived from an EMBL/GenBank/DDBJ whole genome shotgun (WGS) entry which is preliminary data.</text>
</comment>
<evidence type="ECO:0000313" key="3">
    <source>
        <dbReference type="Proteomes" id="UP000242656"/>
    </source>
</evidence>
<evidence type="ECO:0000259" key="1">
    <source>
        <dbReference type="Pfam" id="PF00501"/>
    </source>
</evidence>
<dbReference type="EMBL" id="NUWN01000054">
    <property type="protein sequence ID" value="PFK38342.1"/>
    <property type="molecule type" value="Genomic_DNA"/>
</dbReference>
<organism evidence="2 3">
    <name type="scientific">Bacillus cereus</name>
    <dbReference type="NCBI Taxonomy" id="1396"/>
    <lineage>
        <taxon>Bacteria</taxon>
        <taxon>Bacillati</taxon>
        <taxon>Bacillota</taxon>
        <taxon>Bacilli</taxon>
        <taxon>Bacillales</taxon>
        <taxon>Bacillaceae</taxon>
        <taxon>Bacillus</taxon>
        <taxon>Bacillus cereus group</taxon>
    </lineage>
</organism>
<dbReference type="Pfam" id="PF00501">
    <property type="entry name" value="AMP-binding"/>
    <property type="match status" value="1"/>
</dbReference>
<dbReference type="AlphaFoldDB" id="A0A2B0M2C6"/>
<reference evidence="2 3" key="1">
    <citation type="submission" date="2017-09" db="EMBL/GenBank/DDBJ databases">
        <title>Large-scale bioinformatics analysis of Bacillus genomes uncovers conserved roles of natural products in bacterial physiology.</title>
        <authorList>
            <consortium name="Agbiome Team Llc"/>
            <person name="Bleich R.M."/>
            <person name="Grubbs K.J."/>
            <person name="Santa Maria K.C."/>
            <person name="Allen S.E."/>
            <person name="Farag S."/>
            <person name="Shank E.A."/>
            <person name="Bowers A."/>
        </authorList>
    </citation>
    <scope>NUCLEOTIDE SEQUENCE [LARGE SCALE GENOMIC DNA]</scope>
    <source>
        <strain evidence="2 3">AFS083043</strain>
    </source>
</reference>
<accession>A0A2B0M2C6</accession>
<evidence type="ECO:0000313" key="2">
    <source>
        <dbReference type="EMBL" id="PFK38342.1"/>
    </source>
</evidence>